<protein>
    <recommendedName>
        <fullName evidence="4">Protein kinase domain-containing protein</fullName>
    </recommendedName>
</protein>
<feature type="region of interest" description="Disordered" evidence="1">
    <location>
        <begin position="73"/>
        <end position="101"/>
    </location>
</feature>
<evidence type="ECO:0000313" key="3">
    <source>
        <dbReference type="Proteomes" id="UP000054498"/>
    </source>
</evidence>
<dbReference type="Proteomes" id="UP000054498">
    <property type="component" value="Unassembled WGS sequence"/>
</dbReference>
<evidence type="ECO:0000313" key="2">
    <source>
        <dbReference type="EMBL" id="KIY99714.1"/>
    </source>
</evidence>
<evidence type="ECO:0008006" key="4">
    <source>
        <dbReference type="Google" id="ProtNLM"/>
    </source>
</evidence>
<dbReference type="STRING" id="145388.A0A0D2M8Y3"/>
<gene>
    <name evidence="2" type="ORF">MNEG_8245</name>
</gene>
<dbReference type="GeneID" id="25741121"/>
<organism evidence="2 3">
    <name type="scientific">Monoraphidium neglectum</name>
    <dbReference type="NCBI Taxonomy" id="145388"/>
    <lineage>
        <taxon>Eukaryota</taxon>
        <taxon>Viridiplantae</taxon>
        <taxon>Chlorophyta</taxon>
        <taxon>core chlorophytes</taxon>
        <taxon>Chlorophyceae</taxon>
        <taxon>CS clade</taxon>
        <taxon>Sphaeropleales</taxon>
        <taxon>Selenastraceae</taxon>
        <taxon>Monoraphidium</taxon>
    </lineage>
</organism>
<evidence type="ECO:0000256" key="1">
    <source>
        <dbReference type="SAM" id="MobiDB-lite"/>
    </source>
</evidence>
<proteinExistence type="predicted"/>
<dbReference type="OrthoDB" id="248923at2759"/>
<dbReference type="AlphaFoldDB" id="A0A0D2M8Y3"/>
<dbReference type="KEGG" id="mng:MNEG_8245"/>
<keyword evidence="3" id="KW-1185">Reference proteome</keyword>
<dbReference type="Gene3D" id="1.10.510.10">
    <property type="entry name" value="Transferase(Phosphotransferase) domain 1"/>
    <property type="match status" value="1"/>
</dbReference>
<accession>A0A0D2M8Y3</accession>
<dbReference type="EMBL" id="KK101764">
    <property type="protein sequence ID" value="KIY99714.1"/>
    <property type="molecule type" value="Genomic_DNA"/>
</dbReference>
<reference evidence="2 3" key="1">
    <citation type="journal article" date="2013" name="BMC Genomics">
        <title>Reconstruction of the lipid metabolism for the microalga Monoraphidium neglectum from its genome sequence reveals characteristics suitable for biofuel production.</title>
        <authorList>
            <person name="Bogen C."/>
            <person name="Al-Dilaimi A."/>
            <person name="Albersmeier A."/>
            <person name="Wichmann J."/>
            <person name="Grundmann M."/>
            <person name="Rupp O."/>
            <person name="Lauersen K.J."/>
            <person name="Blifernez-Klassen O."/>
            <person name="Kalinowski J."/>
            <person name="Goesmann A."/>
            <person name="Mussgnug J.H."/>
            <person name="Kruse O."/>
        </authorList>
    </citation>
    <scope>NUCLEOTIDE SEQUENCE [LARGE SCALE GENOMIC DNA]</scope>
    <source>
        <strain evidence="2 3">SAG 48.87</strain>
    </source>
</reference>
<sequence>MAARSTLGDFVLQQKVGSGSYGVVWKEQEECIRETQILSGFDSDYIIKYWDSFLEKLAGLRVARRRAGLSAGALGEGGPRAAEPGSLSPQDHLSTAHAAAPPGRCRNTINISALKKGRLYIVMEFAGGGNLHEFITRSQGPLAEDVIWRLLIQARGRDAS</sequence>
<dbReference type="RefSeq" id="XP_013898734.1">
    <property type="nucleotide sequence ID" value="XM_014043280.1"/>
</dbReference>
<dbReference type="InterPro" id="IPR011009">
    <property type="entry name" value="Kinase-like_dom_sf"/>
</dbReference>
<name>A0A0D2M8Y3_9CHLO</name>
<dbReference type="SUPFAM" id="SSF56112">
    <property type="entry name" value="Protein kinase-like (PK-like)"/>
    <property type="match status" value="1"/>
</dbReference>